<dbReference type="KEGG" id="gax:Pan161_35510"/>
<evidence type="ECO:0000313" key="3">
    <source>
        <dbReference type="Proteomes" id="UP000316855"/>
    </source>
</evidence>
<sequence>MDLREQVLPHYTPDAEIHWRSKEFTDIYGWVAKDQEDSKMFYKSLISFKLAIVLLCTISTNVARAQQSEVANLGGKLNRDSFTVCRKIRSQFHGIRGQRLLFDKAYEIHELADNIHRMMILQVPVQGMQQALSDLERLVDDLDHSLAVMQLPVLREPVIRPTGPNGYVFHGGNGYPQPRFEYRGYPYRMIPEYKMNSLNQTLEGMQITISQLQAHFSPQPVQLPVKETFPAPVPDQEFEHNRTQPQTGPVGPPLPDRDIGWQPSRNMGPRFPSAQPPGLKAPASGGPEFLPPLPSTD</sequence>
<evidence type="ECO:0000313" key="2">
    <source>
        <dbReference type="EMBL" id="QDT91887.1"/>
    </source>
</evidence>
<dbReference type="Proteomes" id="UP000316855">
    <property type="component" value="Chromosome"/>
</dbReference>
<reference evidence="2 3" key="1">
    <citation type="submission" date="2019-02" db="EMBL/GenBank/DDBJ databases">
        <title>Deep-cultivation of Planctomycetes and their phenomic and genomic characterization uncovers novel biology.</title>
        <authorList>
            <person name="Wiegand S."/>
            <person name="Jogler M."/>
            <person name="Boedeker C."/>
            <person name="Pinto D."/>
            <person name="Vollmers J."/>
            <person name="Rivas-Marin E."/>
            <person name="Kohn T."/>
            <person name="Peeters S.H."/>
            <person name="Heuer A."/>
            <person name="Rast P."/>
            <person name="Oberbeckmann S."/>
            <person name="Bunk B."/>
            <person name="Jeske O."/>
            <person name="Meyerdierks A."/>
            <person name="Storesund J.E."/>
            <person name="Kallscheuer N."/>
            <person name="Luecker S."/>
            <person name="Lage O.M."/>
            <person name="Pohl T."/>
            <person name="Merkel B.J."/>
            <person name="Hornburger P."/>
            <person name="Mueller R.-W."/>
            <person name="Bruemmer F."/>
            <person name="Labrenz M."/>
            <person name="Spormann A.M."/>
            <person name="Op den Camp H."/>
            <person name="Overmann J."/>
            <person name="Amann R."/>
            <person name="Jetten M.S.M."/>
            <person name="Mascher T."/>
            <person name="Medema M.H."/>
            <person name="Devos D.P."/>
            <person name="Kaster A.-K."/>
            <person name="Ovreas L."/>
            <person name="Rohde M."/>
            <person name="Galperin M.Y."/>
            <person name="Jogler C."/>
        </authorList>
    </citation>
    <scope>NUCLEOTIDE SEQUENCE [LARGE SCALE GENOMIC DNA]</scope>
    <source>
        <strain evidence="2 3">Pan161</strain>
    </source>
</reference>
<dbReference type="EMBL" id="CP036343">
    <property type="protein sequence ID" value="QDT91887.1"/>
    <property type="molecule type" value="Genomic_DNA"/>
</dbReference>
<keyword evidence="3" id="KW-1185">Reference proteome</keyword>
<evidence type="ECO:0000256" key="1">
    <source>
        <dbReference type="SAM" id="MobiDB-lite"/>
    </source>
</evidence>
<dbReference type="AlphaFoldDB" id="A0A517VG22"/>
<name>A0A517VG22_9PLAN</name>
<feature type="region of interest" description="Disordered" evidence="1">
    <location>
        <begin position="231"/>
        <end position="297"/>
    </location>
</feature>
<protein>
    <submittedName>
        <fullName evidence="2">Uncharacterized protein</fullName>
    </submittedName>
</protein>
<gene>
    <name evidence="2" type="ORF">Pan161_35510</name>
</gene>
<accession>A0A517VG22</accession>
<organism evidence="2 3">
    <name type="scientific">Gimesia algae</name>
    <dbReference type="NCBI Taxonomy" id="2527971"/>
    <lineage>
        <taxon>Bacteria</taxon>
        <taxon>Pseudomonadati</taxon>
        <taxon>Planctomycetota</taxon>
        <taxon>Planctomycetia</taxon>
        <taxon>Planctomycetales</taxon>
        <taxon>Planctomycetaceae</taxon>
        <taxon>Gimesia</taxon>
    </lineage>
</organism>
<proteinExistence type="predicted"/>